<comment type="similarity">
    <text evidence="1">Belongs to the glycosyltransferase group 1 family. Glycosyltransferase 4 subfamily.</text>
</comment>
<evidence type="ECO:0000256" key="1">
    <source>
        <dbReference type="ARBA" id="ARBA00009481"/>
    </source>
</evidence>
<dbReference type="PANTHER" id="PTHR12526:SF640">
    <property type="entry name" value="COLANIC ACID BIOSYNTHESIS GLYCOSYLTRANSFERASE WCAL-RELATED"/>
    <property type="match status" value="1"/>
</dbReference>
<dbReference type="OrthoDB" id="5443996at2"/>
<comment type="caution">
    <text evidence="4">The sequence shown here is derived from an EMBL/GenBank/DDBJ whole genome shotgun (WGS) entry which is preliminary data.</text>
</comment>
<evidence type="ECO:0000256" key="3">
    <source>
        <dbReference type="ARBA" id="ARBA00022679"/>
    </source>
</evidence>
<keyword evidence="5" id="KW-1185">Reference proteome</keyword>
<keyword evidence="3 4" id="KW-0808">Transferase</keyword>
<gene>
    <name evidence="4" type="ORF">CU103_21280</name>
</gene>
<evidence type="ECO:0000313" key="5">
    <source>
        <dbReference type="Proteomes" id="UP000241764"/>
    </source>
</evidence>
<organism evidence="4 5">
    <name type="scientific">Phyllobacterium sophorae</name>
    <dbReference type="NCBI Taxonomy" id="1520277"/>
    <lineage>
        <taxon>Bacteria</taxon>
        <taxon>Pseudomonadati</taxon>
        <taxon>Pseudomonadota</taxon>
        <taxon>Alphaproteobacteria</taxon>
        <taxon>Hyphomicrobiales</taxon>
        <taxon>Phyllobacteriaceae</taxon>
        <taxon>Phyllobacterium</taxon>
    </lineage>
</organism>
<dbReference type="PANTHER" id="PTHR12526">
    <property type="entry name" value="GLYCOSYLTRANSFERASE"/>
    <property type="match status" value="1"/>
</dbReference>
<dbReference type="Proteomes" id="UP000241764">
    <property type="component" value="Unassembled WGS sequence"/>
</dbReference>
<dbReference type="GO" id="GO:0016757">
    <property type="term" value="F:glycosyltransferase activity"/>
    <property type="evidence" value="ECO:0007669"/>
    <property type="project" value="UniProtKB-KW"/>
</dbReference>
<accession>A0A2P7B5W9</accession>
<dbReference type="SUPFAM" id="SSF53756">
    <property type="entry name" value="UDP-Glycosyltransferase/glycogen phosphorylase"/>
    <property type="match status" value="1"/>
</dbReference>
<name>A0A2P7B5W9_9HYPH</name>
<dbReference type="Pfam" id="PF13692">
    <property type="entry name" value="Glyco_trans_1_4"/>
    <property type="match status" value="1"/>
</dbReference>
<evidence type="ECO:0000313" key="4">
    <source>
        <dbReference type="EMBL" id="PSH61858.1"/>
    </source>
</evidence>
<evidence type="ECO:0000256" key="2">
    <source>
        <dbReference type="ARBA" id="ARBA00022676"/>
    </source>
</evidence>
<protein>
    <submittedName>
        <fullName evidence="4">Glycosyl transferase</fullName>
    </submittedName>
</protein>
<sequence>MHIAFYAPLKSPNHPVPSGDRQMARLLMAAMQQAGHTVEIASQLRSFTSTPEAGARQQVALQAENEAKRLATKWRQGAKPDLWFCYHPYYKAPDLIGPKLASLFNLPYVTAEASYSRRRDETGWAELQLLVSDAVRQAVVNICFTKRDEAGLAAAVPAVHLARLAPFIDVLPFAREPSVQGAHRLVTVAMMRPGDKLESYSMLAAALALIEDLPWTLTVIGDGPARDAVRALFAKFSAGRIGWLGEKPATEVVHLLYEGGTYVWPGTGEAYGIAYMEAQAAGLPVVAQKTAGVPEVVKDGVTGTLTPAGDTLAFAHAIAHMLGDGGRRNKMGWAARRFILQDRSLDVASRRLDELLRDFTGAGL</sequence>
<dbReference type="RefSeq" id="WP_106666032.1">
    <property type="nucleotide sequence ID" value="NZ_PGGM01000011.1"/>
</dbReference>
<keyword evidence="2" id="KW-0328">Glycosyltransferase</keyword>
<dbReference type="EMBL" id="PGGM01000011">
    <property type="protein sequence ID" value="PSH61858.1"/>
    <property type="molecule type" value="Genomic_DNA"/>
</dbReference>
<proteinExistence type="inferred from homology"/>
<dbReference type="CDD" id="cd03801">
    <property type="entry name" value="GT4_PimA-like"/>
    <property type="match status" value="1"/>
</dbReference>
<reference evidence="5" key="1">
    <citation type="submission" date="2017-11" db="EMBL/GenBank/DDBJ databases">
        <authorList>
            <person name="Kuznetsova I."/>
            <person name="Sazanova A."/>
            <person name="Chirak E."/>
            <person name="Safronova V."/>
            <person name="Willems A."/>
        </authorList>
    </citation>
    <scope>NUCLEOTIDE SEQUENCE [LARGE SCALE GENOMIC DNA]</scope>
    <source>
        <strain evidence="5">CCBAU 03422</strain>
    </source>
</reference>
<dbReference type="AlphaFoldDB" id="A0A2P7B5W9"/>
<dbReference type="Gene3D" id="3.40.50.2000">
    <property type="entry name" value="Glycogen Phosphorylase B"/>
    <property type="match status" value="2"/>
</dbReference>